<evidence type="ECO:0000256" key="5">
    <source>
        <dbReference type="ARBA" id="ARBA00022597"/>
    </source>
</evidence>
<name>A0A0M0KJ16_ALKHA</name>
<dbReference type="InterPro" id="IPR003439">
    <property type="entry name" value="ABC_transporter-like_ATP-bd"/>
</dbReference>
<dbReference type="Pfam" id="PF00005">
    <property type="entry name" value="ABC_tran"/>
    <property type="match status" value="2"/>
</dbReference>
<evidence type="ECO:0000259" key="12">
    <source>
        <dbReference type="PROSITE" id="PS50893"/>
    </source>
</evidence>
<dbReference type="InterPro" id="IPR003593">
    <property type="entry name" value="AAA+_ATPase"/>
</dbReference>
<dbReference type="EC" id="7.5.2.11" evidence="11"/>
<dbReference type="InterPro" id="IPR027417">
    <property type="entry name" value="P-loop_NTPase"/>
</dbReference>
<comment type="caution">
    <text evidence="13">The sequence shown here is derived from an EMBL/GenBank/DDBJ whole genome shotgun (WGS) entry which is preliminary data.</text>
</comment>
<keyword evidence="8 11" id="KW-0067">ATP-binding</keyword>
<dbReference type="GO" id="GO:0005524">
    <property type="term" value="F:ATP binding"/>
    <property type="evidence" value="ECO:0007669"/>
    <property type="project" value="UniProtKB-UniRule"/>
</dbReference>
<comment type="similarity">
    <text evidence="11">Belongs to the ABC transporter superfamily.</text>
</comment>
<sequence>MGEHFLLEMVDITKEFPGVKALDRVQLKVRKGSVHALMGENGAGKSTLMKILIGMYKPNEGKIIFDGEEVTFNSINDALDKGISMIHQELSPIPEMTVAENIFLGREPTFGKSGLVDNKKLIEMTRNLLESLEINIDPRKKMGELSIANTQMIEIAKAISFHSKLVIMDEPTSAITEKEVAQLFKMIESLKKKGVGIIYITHKMSELDEVADDISVFRDGKYIGTDTAKNLTRDDLIKMMVGRELNQIFDKPEPKLGEVILSVKSLTKQDYFEDVSFEVRKGEIVGFAGLMGSGRTEVLETIFGVKEAESGEIFVNGQKARIKSPQDAVKNNMGFLTEDRKLTGLFLPLSVRENMITVNIDKYINMGWLNGKRVKKDCEQQKQKLYIKTPSIEQIVENLSGGNQQKVLLARWLLKNPDILFLDEPTRGIDVGAKSEFYNLIFELASQGKAIVVVSSEMAEILGLCDRILVMHEGKVTGELTREEANQEKIMQYATGQAKMAKKLHVHNNFEQTVTANKIEIG</sequence>
<keyword evidence="6" id="KW-0677">Repeat</keyword>
<dbReference type="GO" id="GO:0016887">
    <property type="term" value="F:ATP hydrolysis activity"/>
    <property type="evidence" value="ECO:0007669"/>
    <property type="project" value="InterPro"/>
</dbReference>
<accession>A0A0M0KJ16</accession>
<protein>
    <recommendedName>
        <fullName evidence="11">Ribose/galactose/methyl galactoside import ATP-binding protein</fullName>
        <ecNumber evidence="11">7.5.2.11</ecNumber>
    </recommendedName>
</protein>
<dbReference type="FunFam" id="3.40.50.300:FF:000126">
    <property type="entry name" value="Galactose/methyl galactoside import ATP-binding protein MglA"/>
    <property type="match status" value="1"/>
</dbReference>
<evidence type="ECO:0000256" key="1">
    <source>
        <dbReference type="ARBA" id="ARBA00004202"/>
    </source>
</evidence>
<dbReference type="FunFam" id="3.40.50.300:FF:000127">
    <property type="entry name" value="Ribose import ATP-binding protein RbsA"/>
    <property type="match status" value="1"/>
</dbReference>
<dbReference type="CDD" id="cd03216">
    <property type="entry name" value="ABC_Carb_Monos_I"/>
    <property type="match status" value="1"/>
</dbReference>
<dbReference type="GeneID" id="87597857"/>
<evidence type="ECO:0000256" key="6">
    <source>
        <dbReference type="ARBA" id="ARBA00022737"/>
    </source>
</evidence>
<keyword evidence="3 11" id="KW-0813">Transport</keyword>
<keyword evidence="10 11" id="KW-0472">Membrane</keyword>
<evidence type="ECO:0000256" key="2">
    <source>
        <dbReference type="ARBA" id="ARBA00004533"/>
    </source>
</evidence>
<dbReference type="PROSITE" id="PS50893">
    <property type="entry name" value="ABC_TRANSPORTER_2"/>
    <property type="match status" value="2"/>
</dbReference>
<organism evidence="13">
    <name type="scientific">Halalkalibacterium halodurans</name>
    <name type="common">Bacillus halodurans</name>
    <dbReference type="NCBI Taxonomy" id="86665"/>
    <lineage>
        <taxon>Bacteria</taxon>
        <taxon>Bacillati</taxon>
        <taxon>Bacillota</taxon>
        <taxon>Bacilli</taxon>
        <taxon>Bacillales</taxon>
        <taxon>Bacillaceae</taxon>
        <taxon>Halalkalibacterium (ex Joshi et al. 2022)</taxon>
    </lineage>
</organism>
<dbReference type="EMBL" id="LILD01000001">
    <property type="protein sequence ID" value="KOO38866.1"/>
    <property type="molecule type" value="Genomic_DNA"/>
</dbReference>
<gene>
    <name evidence="13" type="ORF">AMD02_08295</name>
</gene>
<evidence type="ECO:0000256" key="7">
    <source>
        <dbReference type="ARBA" id="ARBA00022741"/>
    </source>
</evidence>
<dbReference type="PROSITE" id="PS00211">
    <property type="entry name" value="ABC_TRANSPORTER_1"/>
    <property type="match status" value="1"/>
</dbReference>
<keyword evidence="9 11" id="KW-1278">Translocase</keyword>
<evidence type="ECO:0000313" key="13">
    <source>
        <dbReference type="EMBL" id="KOO38866.1"/>
    </source>
</evidence>
<dbReference type="GO" id="GO:0043211">
    <property type="term" value="F:ABC-type carbohydrate transporter activity"/>
    <property type="evidence" value="ECO:0007669"/>
    <property type="project" value="UniProtKB-UniRule"/>
</dbReference>
<dbReference type="InterPro" id="IPR050107">
    <property type="entry name" value="ABC_carbohydrate_import_ATPase"/>
</dbReference>
<evidence type="ECO:0000256" key="9">
    <source>
        <dbReference type="ARBA" id="ARBA00022967"/>
    </source>
</evidence>
<evidence type="ECO:0000256" key="10">
    <source>
        <dbReference type="ARBA" id="ARBA00023136"/>
    </source>
</evidence>
<dbReference type="SUPFAM" id="SSF52540">
    <property type="entry name" value="P-loop containing nucleoside triphosphate hydrolases"/>
    <property type="match status" value="2"/>
</dbReference>
<comment type="function">
    <text evidence="11">Part of an ABC transporter complex involved in carbohydrate import. Could be involved in ribose, galactose and/or methyl galactoside import. Responsible for energy coupling to the transport system.</text>
</comment>
<dbReference type="RefSeq" id="WP_053431004.1">
    <property type="nucleotide sequence ID" value="NZ_CP040441.1"/>
</dbReference>
<keyword evidence="7 11" id="KW-0547">Nucleotide-binding</keyword>
<dbReference type="GO" id="GO:0005886">
    <property type="term" value="C:plasma membrane"/>
    <property type="evidence" value="ECO:0007669"/>
    <property type="project" value="UniProtKB-SubCell"/>
</dbReference>
<dbReference type="PANTHER" id="PTHR43790:SF7">
    <property type="entry name" value="GALACTOSE_METHYL GALACTOSIDE IMPORT ATP-BINDING PROTEIN MGLA"/>
    <property type="match status" value="1"/>
</dbReference>
<evidence type="ECO:0000256" key="8">
    <source>
        <dbReference type="ARBA" id="ARBA00022840"/>
    </source>
</evidence>
<comment type="subcellular location">
    <subcellularLocation>
        <location evidence="2">Cell inner membrane</location>
    </subcellularLocation>
    <subcellularLocation>
        <location evidence="1 11">Cell membrane</location>
        <topology evidence="1 11">Peripheral membrane protein</topology>
    </subcellularLocation>
</comment>
<proteinExistence type="inferred from homology"/>
<feature type="domain" description="ABC transporter" evidence="12">
    <location>
        <begin position="7"/>
        <end position="244"/>
    </location>
</feature>
<dbReference type="GO" id="GO:0015749">
    <property type="term" value="P:monosaccharide transmembrane transport"/>
    <property type="evidence" value="ECO:0007669"/>
    <property type="project" value="UniProtKB-ARBA"/>
</dbReference>
<evidence type="ECO:0000256" key="11">
    <source>
        <dbReference type="RuleBase" id="RU367029"/>
    </source>
</evidence>
<dbReference type="PANTHER" id="PTHR43790">
    <property type="entry name" value="CARBOHYDRATE TRANSPORT ATP-BINDING PROTEIN MG119-RELATED"/>
    <property type="match status" value="1"/>
</dbReference>
<dbReference type="InterPro" id="IPR017871">
    <property type="entry name" value="ABC_transporter-like_CS"/>
</dbReference>
<dbReference type="SMART" id="SM00382">
    <property type="entry name" value="AAA"/>
    <property type="match status" value="2"/>
</dbReference>
<feature type="domain" description="ABC transporter" evidence="12">
    <location>
        <begin position="254"/>
        <end position="498"/>
    </location>
</feature>
<dbReference type="AlphaFoldDB" id="A0A0M0KJ16"/>
<evidence type="ECO:0000256" key="4">
    <source>
        <dbReference type="ARBA" id="ARBA00022475"/>
    </source>
</evidence>
<comment type="catalytic activity">
    <reaction evidence="11">
        <text>D-galactose(out) + ATP + H2O = D-galactose(in) + ADP + phosphate + H(+)</text>
        <dbReference type="Rhea" id="RHEA:60156"/>
        <dbReference type="ChEBI" id="CHEBI:4139"/>
        <dbReference type="ChEBI" id="CHEBI:15377"/>
        <dbReference type="ChEBI" id="CHEBI:15378"/>
        <dbReference type="ChEBI" id="CHEBI:30616"/>
        <dbReference type="ChEBI" id="CHEBI:43474"/>
        <dbReference type="ChEBI" id="CHEBI:456216"/>
        <dbReference type="EC" id="7.5.2.11"/>
    </reaction>
</comment>
<reference evidence="13" key="1">
    <citation type="submission" date="2015-08" db="EMBL/GenBank/DDBJ databases">
        <title>Complete DNA Sequence of Pseudomonas syringae pv. actinidiae, the Causal Agent of Kiwifruit Canker Disease.</title>
        <authorList>
            <person name="Rikkerink E.H.A."/>
            <person name="Fineran P.C."/>
        </authorList>
    </citation>
    <scope>NUCLEOTIDE SEQUENCE</scope>
    <source>
        <strain evidence="13">DSM 13666</strain>
    </source>
</reference>
<evidence type="ECO:0000256" key="3">
    <source>
        <dbReference type="ARBA" id="ARBA00022448"/>
    </source>
</evidence>
<dbReference type="Gene3D" id="3.40.50.300">
    <property type="entry name" value="P-loop containing nucleotide triphosphate hydrolases"/>
    <property type="match status" value="2"/>
</dbReference>
<dbReference type="PATRIC" id="fig|136160.3.peg.1993"/>
<dbReference type="CDD" id="cd03215">
    <property type="entry name" value="ABC_Carb_Monos_II"/>
    <property type="match status" value="1"/>
</dbReference>
<keyword evidence="4 11" id="KW-1003">Cell membrane</keyword>
<keyword evidence="5 11" id="KW-0762">Sugar transport</keyword>